<dbReference type="RefSeq" id="WP_119794162.1">
    <property type="nucleotide sequence ID" value="NZ_QYZD01000011.1"/>
</dbReference>
<accession>A0A3A3GHF3</accession>
<keyword evidence="1" id="KW-0175">Coiled coil</keyword>
<dbReference type="EMBL" id="QYZD01000011">
    <property type="protein sequence ID" value="RJG23309.1"/>
    <property type="molecule type" value="Genomic_DNA"/>
</dbReference>
<dbReference type="EMBL" id="QYZD01000011">
    <property type="protein sequence ID" value="RJG23292.1"/>
    <property type="molecule type" value="Genomic_DNA"/>
</dbReference>
<proteinExistence type="predicted"/>
<protein>
    <submittedName>
        <fullName evidence="2">Uncharacterized protein</fullName>
    </submittedName>
</protein>
<reference evidence="2 4" key="1">
    <citation type="submission" date="2018-09" db="EMBL/GenBank/DDBJ databases">
        <title>Paenibacillus SK2017-BO5.</title>
        <authorList>
            <person name="Piskunova J.V."/>
            <person name="Dubiley S.A."/>
            <person name="Severinov K.V."/>
        </authorList>
    </citation>
    <scope>NUCLEOTIDE SEQUENCE [LARGE SCALE GENOMIC DNA]</scope>
    <source>
        <strain evidence="2 4">BO5</strain>
    </source>
</reference>
<name>A0A3A3GHF3_PANTH</name>
<evidence type="ECO:0000313" key="4">
    <source>
        <dbReference type="Proteomes" id="UP000266177"/>
    </source>
</evidence>
<organism evidence="2 4">
    <name type="scientific">Paenibacillus thiaminolyticus</name>
    <name type="common">Bacillus thiaminolyticus</name>
    <dbReference type="NCBI Taxonomy" id="49283"/>
    <lineage>
        <taxon>Bacteria</taxon>
        <taxon>Bacillati</taxon>
        <taxon>Bacillota</taxon>
        <taxon>Bacilli</taxon>
        <taxon>Bacillales</taxon>
        <taxon>Paenibacillaceae</taxon>
        <taxon>Paenibacillus</taxon>
    </lineage>
</organism>
<evidence type="ECO:0000313" key="2">
    <source>
        <dbReference type="EMBL" id="RJG23292.1"/>
    </source>
</evidence>
<evidence type="ECO:0000256" key="1">
    <source>
        <dbReference type="SAM" id="Coils"/>
    </source>
</evidence>
<evidence type="ECO:0000313" key="3">
    <source>
        <dbReference type="EMBL" id="RJG23309.1"/>
    </source>
</evidence>
<comment type="caution">
    <text evidence="2">The sequence shown here is derived from an EMBL/GenBank/DDBJ whole genome shotgun (WGS) entry which is preliminary data.</text>
</comment>
<feature type="coiled-coil region" evidence="1">
    <location>
        <begin position="40"/>
        <end position="67"/>
    </location>
</feature>
<dbReference type="Proteomes" id="UP000266177">
    <property type="component" value="Unassembled WGS sequence"/>
</dbReference>
<dbReference type="AlphaFoldDB" id="A0A3A3GHF3"/>
<gene>
    <name evidence="2" type="ORF">DQX05_13665</name>
    <name evidence="3" type="ORF">DQX05_13755</name>
</gene>
<sequence length="68" mass="8188">MLTDINSMKNEEIVFNAADIRILMDALRSRREYIQIFLEIPELKEQYKKEIEEIDLVEKKLKNYILQG</sequence>